<dbReference type="Proteomes" id="UP000730618">
    <property type="component" value="Unassembled WGS sequence"/>
</dbReference>
<keyword evidence="2" id="KW-1185">Reference proteome</keyword>
<reference evidence="1 2" key="1">
    <citation type="submission" date="2021-06" db="EMBL/GenBank/DDBJ databases">
        <authorList>
            <person name="Criscuolo A."/>
        </authorList>
    </citation>
    <scope>NUCLEOTIDE SEQUENCE [LARGE SCALE GENOMIC DNA]</scope>
    <source>
        <strain evidence="2">CIP 111802</strain>
    </source>
</reference>
<name>A0ABN7TK50_9BACL</name>
<organism evidence="1 2">
    <name type="scientific">Paenibacillus allorhizosphaerae</name>
    <dbReference type="NCBI Taxonomy" id="2849866"/>
    <lineage>
        <taxon>Bacteria</taxon>
        <taxon>Bacillati</taxon>
        <taxon>Bacillota</taxon>
        <taxon>Bacilli</taxon>
        <taxon>Bacillales</taxon>
        <taxon>Paenibacillaceae</taxon>
        <taxon>Paenibacillus</taxon>
    </lineage>
</organism>
<proteinExistence type="predicted"/>
<gene>
    <name evidence="1" type="ORF">PAECIP111802_02879</name>
</gene>
<accession>A0ABN7TK50</accession>
<evidence type="ECO:0008006" key="3">
    <source>
        <dbReference type="Google" id="ProtNLM"/>
    </source>
</evidence>
<protein>
    <recommendedName>
        <fullName evidence="3">Ribbon-helix-helix protein, CopG family</fullName>
    </recommendedName>
</protein>
<evidence type="ECO:0000313" key="1">
    <source>
        <dbReference type="EMBL" id="CAG7642597.1"/>
    </source>
</evidence>
<comment type="caution">
    <text evidence="1">The sequence shown here is derived from an EMBL/GenBank/DDBJ whole genome shotgun (WGS) entry which is preliminary data.</text>
</comment>
<evidence type="ECO:0000313" key="2">
    <source>
        <dbReference type="Proteomes" id="UP000730618"/>
    </source>
</evidence>
<sequence>MRAPNHVFLKGVTSVSNSKQFMQGQLRRWKSAASQLISSGEPTYELENLELENDIYDKCKQMAEAEQTTVSAVVHYILEQYFAGRSHELMVQATMEQKEKNPLLQLDALVKRNEKFRGEESGL</sequence>
<dbReference type="EMBL" id="CAJVCE010000007">
    <property type="protein sequence ID" value="CAG7642597.1"/>
    <property type="molecule type" value="Genomic_DNA"/>
</dbReference>